<evidence type="ECO:0000256" key="3">
    <source>
        <dbReference type="PROSITE-ProRule" id="PRU00267"/>
    </source>
</evidence>
<reference evidence="5" key="1">
    <citation type="journal article" date="2017" name="Ticks Tick Borne Dis.">
        <title>An insight into the sialome of Hyalomma excavatum.</title>
        <authorList>
            <person name="Ribeiro J.M."/>
            <person name="Slovak M."/>
            <person name="Francischetti I.M."/>
        </authorList>
    </citation>
    <scope>NUCLEOTIDE SEQUENCE</scope>
    <source>
        <strain evidence="5">Samish</strain>
        <tissue evidence="5">Salivary glands</tissue>
    </source>
</reference>
<dbReference type="Pfam" id="PF09011">
    <property type="entry name" value="HMG_box_2"/>
    <property type="match status" value="1"/>
</dbReference>
<accession>A0A131XE04</accession>
<evidence type="ECO:0000313" key="5">
    <source>
        <dbReference type="EMBL" id="JAP64308.1"/>
    </source>
</evidence>
<proteinExistence type="evidence at transcript level"/>
<dbReference type="PROSITE" id="PS50118">
    <property type="entry name" value="HMG_BOX_2"/>
    <property type="match status" value="1"/>
</dbReference>
<feature type="domain" description="HMG box" evidence="4">
    <location>
        <begin position="49"/>
        <end position="111"/>
    </location>
</feature>
<evidence type="ECO:0000256" key="1">
    <source>
        <dbReference type="ARBA" id="ARBA00023125"/>
    </source>
</evidence>
<dbReference type="InterPro" id="IPR051965">
    <property type="entry name" value="ChromReg_NeuronalGeneExpr"/>
</dbReference>
<dbReference type="GO" id="GO:0010468">
    <property type="term" value="P:regulation of gene expression"/>
    <property type="evidence" value="ECO:0007669"/>
    <property type="project" value="TreeGrafter"/>
</dbReference>
<dbReference type="EMBL" id="GEFH01004273">
    <property type="protein sequence ID" value="JAP64308.1"/>
    <property type="molecule type" value="mRNA"/>
</dbReference>
<evidence type="ECO:0000259" key="4">
    <source>
        <dbReference type="PROSITE" id="PS50118"/>
    </source>
</evidence>
<keyword evidence="2 3" id="KW-0539">Nucleus</keyword>
<dbReference type="AlphaFoldDB" id="A0A131XE04"/>
<dbReference type="SMART" id="SM00398">
    <property type="entry name" value="HMG"/>
    <property type="match status" value="1"/>
</dbReference>
<evidence type="ECO:0000256" key="2">
    <source>
        <dbReference type="ARBA" id="ARBA00023242"/>
    </source>
</evidence>
<keyword evidence="1 3" id="KW-0238">DNA-binding</keyword>
<protein>
    <submittedName>
        <fullName evidence="5">Putative transcription factor a mitochondrial</fullName>
    </submittedName>
</protein>
<dbReference type="GO" id="GO:0005634">
    <property type="term" value="C:nucleus"/>
    <property type="evidence" value="ECO:0007669"/>
    <property type="project" value="UniProtKB-UniRule"/>
</dbReference>
<dbReference type="SUPFAM" id="SSF47095">
    <property type="entry name" value="HMG-box"/>
    <property type="match status" value="1"/>
</dbReference>
<name>A0A131XE04_9ACAR</name>
<dbReference type="InterPro" id="IPR009071">
    <property type="entry name" value="HMG_box_dom"/>
</dbReference>
<dbReference type="PANTHER" id="PTHR46040">
    <property type="entry name" value="HIGH MOBILITY GROUP PROTEIN 2"/>
    <property type="match status" value="1"/>
</dbReference>
<dbReference type="Gene3D" id="1.10.30.10">
    <property type="entry name" value="High mobility group box domain"/>
    <property type="match status" value="1"/>
</dbReference>
<dbReference type="GO" id="GO:0003677">
    <property type="term" value="F:DNA binding"/>
    <property type="evidence" value="ECO:0007669"/>
    <property type="project" value="UniProtKB-UniRule"/>
</dbReference>
<organism evidence="5">
    <name type="scientific">Hyalomma excavatum</name>
    <dbReference type="NCBI Taxonomy" id="257692"/>
    <lineage>
        <taxon>Eukaryota</taxon>
        <taxon>Metazoa</taxon>
        <taxon>Ecdysozoa</taxon>
        <taxon>Arthropoda</taxon>
        <taxon>Chelicerata</taxon>
        <taxon>Arachnida</taxon>
        <taxon>Acari</taxon>
        <taxon>Parasitiformes</taxon>
        <taxon>Ixodida</taxon>
        <taxon>Ixodoidea</taxon>
        <taxon>Ixodidae</taxon>
        <taxon>Hyalomminae</taxon>
        <taxon>Hyalomma</taxon>
    </lineage>
</organism>
<dbReference type="PANTHER" id="PTHR46040:SF3">
    <property type="entry name" value="HIGH MOBILITY GROUP PROTEIN 2"/>
    <property type="match status" value="1"/>
</dbReference>
<dbReference type="InterPro" id="IPR036910">
    <property type="entry name" value="HMG_box_dom_sf"/>
</dbReference>
<sequence>MAQRKKQYNEFLSTVKVEEIMAACEKAKHPHLRSKNSRLEAKIRRLKKPRPPRSAYVLFCIEARRPNQNFAEETKLLAEKWKALSDSEKQVYQQRAEEDKRRYNDDMIDWEMCMQEAGNTEILQECFRERNTVDYVKRFLVKKLTQCEESLGG</sequence>
<feature type="DNA-binding region" description="HMG box" evidence="3">
    <location>
        <begin position="49"/>
        <end position="111"/>
    </location>
</feature>